<evidence type="ECO:0000313" key="2">
    <source>
        <dbReference type="Proteomes" id="UP000035350"/>
    </source>
</evidence>
<protein>
    <submittedName>
        <fullName evidence="1">Uncharacterized protein</fullName>
    </submittedName>
</protein>
<sequence length="45" mass="5181">MFKIRKLNNRRDISMKLLLILGVSLTFLTAIFTSGYNDKPGTHKK</sequence>
<gene>
    <name evidence="1" type="ORF">B4147_0857</name>
</gene>
<accession>A0A0G8CP28</accession>
<dbReference type="AlphaFoldDB" id="A0A0G8CP28"/>
<proteinExistence type="predicted"/>
<name>A0A0G8CP28_9BACI</name>
<evidence type="ECO:0000313" key="1">
    <source>
        <dbReference type="EMBL" id="KLA00812.1"/>
    </source>
</evidence>
<dbReference type="EMBL" id="LCYN01000002">
    <property type="protein sequence ID" value="KLA00812.1"/>
    <property type="molecule type" value="Genomic_DNA"/>
</dbReference>
<reference evidence="2" key="2">
    <citation type="submission" date="2015-04" db="EMBL/GenBank/DDBJ databases">
        <title>Draft Genome Sequences of Eight Spore-Forming Food Isolates of Bacillus cereus Genome sequencing.</title>
        <authorList>
            <person name="Krawcyk A.O."/>
            <person name="de Jong A."/>
            <person name="Eijlander R.T."/>
            <person name="Berendsen E.M."/>
            <person name="Holsappel S."/>
            <person name="Wells-Bennik M."/>
            <person name="Kuipers O.P."/>
        </authorList>
    </citation>
    <scope>NUCLEOTIDE SEQUENCE [LARGE SCALE GENOMIC DNA]</scope>
    <source>
        <strain evidence="2">B4147</strain>
    </source>
</reference>
<dbReference type="PATRIC" id="fig|1396.433.peg.1301"/>
<reference evidence="1 2" key="1">
    <citation type="journal article" date="2015" name="Genome Announc.">
        <title>Next-Generation Whole-Genome Sequencing of Eight Strains of Bacillus cereus, Isolated from Food.</title>
        <authorList>
            <person name="Krawczyk A.O."/>
            <person name="de Jong A."/>
            <person name="Eijlander R.T."/>
            <person name="Berendsen E.M."/>
            <person name="Holsappel S."/>
            <person name="Wells-Bennik M.H."/>
            <person name="Kuipers O.P."/>
        </authorList>
    </citation>
    <scope>NUCLEOTIDE SEQUENCE [LARGE SCALE GENOMIC DNA]</scope>
    <source>
        <strain evidence="1 2">B4147</strain>
    </source>
</reference>
<organism evidence="1 2">
    <name type="scientific">Bacillus wiedmannii</name>
    <dbReference type="NCBI Taxonomy" id="1890302"/>
    <lineage>
        <taxon>Bacteria</taxon>
        <taxon>Bacillati</taxon>
        <taxon>Bacillota</taxon>
        <taxon>Bacilli</taxon>
        <taxon>Bacillales</taxon>
        <taxon>Bacillaceae</taxon>
        <taxon>Bacillus</taxon>
        <taxon>Bacillus cereus group</taxon>
    </lineage>
</organism>
<dbReference type="Proteomes" id="UP000035350">
    <property type="component" value="Unassembled WGS sequence"/>
</dbReference>
<comment type="caution">
    <text evidence="1">The sequence shown here is derived from an EMBL/GenBank/DDBJ whole genome shotgun (WGS) entry which is preliminary data.</text>
</comment>